<dbReference type="RefSeq" id="XP_062643774.1">
    <property type="nucleotide sequence ID" value="XM_062796632.1"/>
</dbReference>
<reference evidence="1" key="1">
    <citation type="journal article" date="2023" name="Mol. Phylogenet. Evol.">
        <title>Genome-scale phylogeny and comparative genomics of the fungal order Sordariales.</title>
        <authorList>
            <person name="Hensen N."/>
            <person name="Bonometti L."/>
            <person name="Westerberg I."/>
            <person name="Brannstrom I.O."/>
            <person name="Guillou S."/>
            <person name="Cros-Aarteil S."/>
            <person name="Calhoun S."/>
            <person name="Haridas S."/>
            <person name="Kuo A."/>
            <person name="Mondo S."/>
            <person name="Pangilinan J."/>
            <person name="Riley R."/>
            <person name="LaButti K."/>
            <person name="Andreopoulos B."/>
            <person name="Lipzen A."/>
            <person name="Chen C."/>
            <person name="Yan M."/>
            <person name="Daum C."/>
            <person name="Ng V."/>
            <person name="Clum A."/>
            <person name="Steindorff A."/>
            <person name="Ohm R.A."/>
            <person name="Martin F."/>
            <person name="Silar P."/>
            <person name="Natvig D.O."/>
            <person name="Lalanne C."/>
            <person name="Gautier V."/>
            <person name="Ament-Velasquez S.L."/>
            <person name="Kruys A."/>
            <person name="Hutchinson M.I."/>
            <person name="Powell A.J."/>
            <person name="Barry K."/>
            <person name="Miller A.N."/>
            <person name="Grigoriev I.V."/>
            <person name="Debuchy R."/>
            <person name="Gladieux P."/>
            <person name="Hiltunen Thoren M."/>
            <person name="Johannesson H."/>
        </authorList>
    </citation>
    <scope>NUCLEOTIDE SEQUENCE</scope>
    <source>
        <strain evidence="1">CBS 731.68</strain>
    </source>
</reference>
<gene>
    <name evidence="1" type="ORF">N657DRAFT_684004</name>
</gene>
<protein>
    <submittedName>
        <fullName evidence="1">Uncharacterized protein</fullName>
    </submittedName>
</protein>
<dbReference type="Proteomes" id="UP001302602">
    <property type="component" value="Unassembled WGS sequence"/>
</dbReference>
<accession>A0AAN6TSM9</accession>
<dbReference type="EMBL" id="MU853242">
    <property type="protein sequence ID" value="KAK4120002.1"/>
    <property type="molecule type" value="Genomic_DNA"/>
</dbReference>
<keyword evidence="2" id="KW-1185">Reference proteome</keyword>
<organism evidence="1 2">
    <name type="scientific">Parathielavia appendiculata</name>
    <dbReference type="NCBI Taxonomy" id="2587402"/>
    <lineage>
        <taxon>Eukaryota</taxon>
        <taxon>Fungi</taxon>
        <taxon>Dikarya</taxon>
        <taxon>Ascomycota</taxon>
        <taxon>Pezizomycotina</taxon>
        <taxon>Sordariomycetes</taxon>
        <taxon>Sordariomycetidae</taxon>
        <taxon>Sordariales</taxon>
        <taxon>Chaetomiaceae</taxon>
        <taxon>Parathielavia</taxon>
    </lineage>
</organism>
<evidence type="ECO:0000313" key="1">
    <source>
        <dbReference type="EMBL" id="KAK4120002.1"/>
    </source>
</evidence>
<name>A0AAN6TSM9_9PEZI</name>
<proteinExistence type="predicted"/>
<comment type="caution">
    <text evidence="1">The sequence shown here is derived from an EMBL/GenBank/DDBJ whole genome shotgun (WGS) entry which is preliminary data.</text>
</comment>
<sequence length="72" mass="8190">MDPVPQASFEGVVGDGKKEPVYVYVMGRVRGITHPDFILKNGYPEDSPDNLRWRKNLIGDVARFMALSRKRV</sequence>
<reference evidence="1" key="2">
    <citation type="submission" date="2023-05" db="EMBL/GenBank/DDBJ databases">
        <authorList>
            <consortium name="Lawrence Berkeley National Laboratory"/>
            <person name="Steindorff A."/>
            <person name="Hensen N."/>
            <person name="Bonometti L."/>
            <person name="Westerberg I."/>
            <person name="Brannstrom I.O."/>
            <person name="Guillou S."/>
            <person name="Cros-Aarteil S."/>
            <person name="Calhoun S."/>
            <person name="Haridas S."/>
            <person name="Kuo A."/>
            <person name="Mondo S."/>
            <person name="Pangilinan J."/>
            <person name="Riley R."/>
            <person name="Labutti K."/>
            <person name="Andreopoulos B."/>
            <person name="Lipzen A."/>
            <person name="Chen C."/>
            <person name="Yanf M."/>
            <person name="Daum C."/>
            <person name="Ng V."/>
            <person name="Clum A."/>
            <person name="Ohm R."/>
            <person name="Martin F."/>
            <person name="Silar P."/>
            <person name="Natvig D."/>
            <person name="Lalanne C."/>
            <person name="Gautier V."/>
            <person name="Ament-Velasquez S.L."/>
            <person name="Kruys A."/>
            <person name="Hutchinson M.I."/>
            <person name="Powell A.J."/>
            <person name="Barry K."/>
            <person name="Miller A.N."/>
            <person name="Grigoriev I.V."/>
            <person name="Debuchy R."/>
            <person name="Gladieux P."/>
            <person name="Thoren M.H."/>
            <person name="Johannesson H."/>
        </authorList>
    </citation>
    <scope>NUCLEOTIDE SEQUENCE</scope>
    <source>
        <strain evidence="1">CBS 731.68</strain>
    </source>
</reference>
<evidence type="ECO:0000313" key="2">
    <source>
        <dbReference type="Proteomes" id="UP001302602"/>
    </source>
</evidence>
<dbReference type="AlphaFoldDB" id="A0AAN6TSM9"/>
<dbReference type="GeneID" id="87833400"/>